<dbReference type="PANTHER" id="PTHR10513:SF46">
    <property type="entry name" value="DEOXYGUANOSINE KINASE"/>
    <property type="match status" value="1"/>
</dbReference>
<sequence length="209" mass="24259">MYASMEGCIGTGKTTLARLLSMRYAGTPLLEETSRHPFIAEFYLDPERNAFQTEMNFILIHYHQLRRAQQDGVFDQLVFADFIFDKDRLFADLTLTDPDEQRLFTLTYDFLRQRIPTPDVLICLKSPTEFLWERIRKRARDLEAPMTYDYLDQVNSKYNEFFEAYDQSEKIILNAPELNITEGSPSFESALLDKVIPALSPILGVPPRA</sequence>
<dbReference type="Gene3D" id="3.40.50.300">
    <property type="entry name" value="P-loop containing nucleotide triphosphate hydrolases"/>
    <property type="match status" value="1"/>
</dbReference>
<organism evidence="4 5">
    <name type="scientific">Anaerobaca lacustris</name>
    <dbReference type="NCBI Taxonomy" id="3044600"/>
    <lineage>
        <taxon>Bacteria</taxon>
        <taxon>Pseudomonadati</taxon>
        <taxon>Planctomycetota</taxon>
        <taxon>Phycisphaerae</taxon>
        <taxon>Sedimentisphaerales</taxon>
        <taxon>Anaerobacaceae</taxon>
        <taxon>Anaerobaca</taxon>
    </lineage>
</organism>
<keyword evidence="2" id="KW-0547">Nucleotide-binding</keyword>
<evidence type="ECO:0000313" key="5">
    <source>
        <dbReference type="Proteomes" id="UP001431776"/>
    </source>
</evidence>
<dbReference type="GO" id="GO:0005524">
    <property type="term" value="F:ATP binding"/>
    <property type="evidence" value="ECO:0007669"/>
    <property type="project" value="UniProtKB-KW"/>
</dbReference>
<dbReference type="InterPro" id="IPR050566">
    <property type="entry name" value="Deoxyribonucleoside_kinase"/>
</dbReference>
<comment type="caution">
    <text evidence="4">The sequence shown here is derived from an EMBL/GenBank/DDBJ whole genome shotgun (WGS) entry which is preliminary data.</text>
</comment>
<evidence type="ECO:0000256" key="1">
    <source>
        <dbReference type="PIRSR" id="PIRSR000705-1"/>
    </source>
</evidence>
<dbReference type="AlphaFoldDB" id="A0AAW6TT08"/>
<proteinExistence type="predicted"/>
<dbReference type="SUPFAM" id="SSF52540">
    <property type="entry name" value="P-loop containing nucleoside triphosphate hydrolases"/>
    <property type="match status" value="1"/>
</dbReference>
<gene>
    <name evidence="4" type="ORF">QJ522_07175</name>
</gene>
<feature type="domain" description="Deoxynucleoside kinase" evidence="3">
    <location>
        <begin position="4"/>
        <end position="180"/>
    </location>
</feature>
<dbReference type="InterPro" id="IPR031314">
    <property type="entry name" value="DNK_dom"/>
</dbReference>
<keyword evidence="5" id="KW-1185">Reference proteome</keyword>
<dbReference type="PIRSF" id="PIRSF000705">
    <property type="entry name" value="DNK"/>
    <property type="match status" value="1"/>
</dbReference>
<dbReference type="RefSeq" id="WP_349244234.1">
    <property type="nucleotide sequence ID" value="NZ_JASCXX010000007.1"/>
</dbReference>
<name>A0AAW6TT08_9BACT</name>
<feature type="binding site" evidence="2">
    <location>
        <begin position="7"/>
        <end position="15"/>
    </location>
    <ligand>
        <name>ATP</name>
        <dbReference type="ChEBI" id="CHEBI:30616"/>
    </ligand>
</feature>
<dbReference type="GO" id="GO:0019136">
    <property type="term" value="F:deoxynucleoside kinase activity"/>
    <property type="evidence" value="ECO:0007669"/>
    <property type="project" value="InterPro"/>
</dbReference>
<evidence type="ECO:0000256" key="2">
    <source>
        <dbReference type="PIRSR" id="PIRSR000705-3"/>
    </source>
</evidence>
<dbReference type="EMBL" id="JASCXX010000007">
    <property type="protein sequence ID" value="MDI6448823.1"/>
    <property type="molecule type" value="Genomic_DNA"/>
</dbReference>
<evidence type="ECO:0000259" key="3">
    <source>
        <dbReference type="Pfam" id="PF01712"/>
    </source>
</evidence>
<reference evidence="4" key="1">
    <citation type="submission" date="2023-05" db="EMBL/GenBank/DDBJ databases">
        <title>Anaerotaeda fermentans gen. nov., sp. nov., a novel anaerobic planctomycete of the new family within the order Sedimentisphaerales isolated from Taman Peninsula, Russia.</title>
        <authorList>
            <person name="Khomyakova M.A."/>
            <person name="Merkel A.Y."/>
            <person name="Slobodkin A.I."/>
        </authorList>
    </citation>
    <scope>NUCLEOTIDE SEQUENCE</scope>
    <source>
        <strain evidence="4">M17dextr</strain>
    </source>
</reference>
<keyword evidence="4" id="KW-0418">Kinase</keyword>
<accession>A0AAW6TT08</accession>
<dbReference type="InterPro" id="IPR027417">
    <property type="entry name" value="P-loop_NTPase"/>
</dbReference>
<keyword evidence="4" id="KW-0808">Transferase</keyword>
<dbReference type="GO" id="GO:0005737">
    <property type="term" value="C:cytoplasm"/>
    <property type="evidence" value="ECO:0007669"/>
    <property type="project" value="TreeGrafter"/>
</dbReference>
<keyword evidence="2" id="KW-0067">ATP-binding</keyword>
<dbReference type="Pfam" id="PF01712">
    <property type="entry name" value="dNK"/>
    <property type="match status" value="1"/>
</dbReference>
<feature type="binding site" evidence="2">
    <location>
        <begin position="134"/>
        <end position="138"/>
    </location>
    <ligand>
        <name>ATP</name>
        <dbReference type="ChEBI" id="CHEBI:30616"/>
    </ligand>
</feature>
<dbReference type="InterPro" id="IPR002624">
    <property type="entry name" value="DCK/DGK"/>
</dbReference>
<protein>
    <submittedName>
        <fullName evidence="4">Deoxynucleoside kinase</fullName>
    </submittedName>
</protein>
<dbReference type="Proteomes" id="UP001431776">
    <property type="component" value="Unassembled WGS sequence"/>
</dbReference>
<evidence type="ECO:0000313" key="4">
    <source>
        <dbReference type="EMBL" id="MDI6448823.1"/>
    </source>
</evidence>
<dbReference type="PANTHER" id="PTHR10513">
    <property type="entry name" value="DEOXYNUCLEOSIDE KINASE"/>
    <property type="match status" value="1"/>
</dbReference>
<feature type="active site" description="Proton acceptor" evidence="1">
    <location>
        <position position="75"/>
    </location>
</feature>